<reference evidence="2" key="1">
    <citation type="submission" date="2023-07" db="EMBL/GenBank/DDBJ databases">
        <title>Chromosome-level genome assembly of Artemia franciscana.</title>
        <authorList>
            <person name="Jo E."/>
        </authorList>
    </citation>
    <scope>NUCLEOTIDE SEQUENCE</scope>
    <source>
        <tissue evidence="2">Whole body</tissue>
    </source>
</reference>
<evidence type="ECO:0000313" key="3">
    <source>
        <dbReference type="Proteomes" id="UP001187531"/>
    </source>
</evidence>
<evidence type="ECO:0000256" key="1">
    <source>
        <dbReference type="SAM" id="MobiDB-lite"/>
    </source>
</evidence>
<evidence type="ECO:0000313" key="2">
    <source>
        <dbReference type="EMBL" id="KAK2707360.1"/>
    </source>
</evidence>
<feature type="compositionally biased region" description="Basic and acidic residues" evidence="1">
    <location>
        <begin position="28"/>
        <end position="39"/>
    </location>
</feature>
<sequence>MSKDTSSSKSPMSIKECPLSGNEVYFLEEKDNSRSKIETSPKTQEVSSPPAVLNFSANNDVFYVEAVQADDAHGQFKYQPRTNLGPSFQVLLDEPCDAMSGMNLDEEVDLMTNPVTSYQESVDNINDVTTRGADDIPAQAHKLGPTMLENTLHMTEAIWTTSQRQGQKQ</sequence>
<proteinExistence type="predicted"/>
<name>A0AA88HE22_ARTSF</name>
<dbReference type="Proteomes" id="UP001187531">
    <property type="component" value="Unassembled WGS sequence"/>
</dbReference>
<feature type="region of interest" description="Disordered" evidence="1">
    <location>
        <begin position="28"/>
        <end position="51"/>
    </location>
</feature>
<organism evidence="2 3">
    <name type="scientific">Artemia franciscana</name>
    <name type="common">Brine shrimp</name>
    <name type="synonym">Artemia sanfranciscana</name>
    <dbReference type="NCBI Taxonomy" id="6661"/>
    <lineage>
        <taxon>Eukaryota</taxon>
        <taxon>Metazoa</taxon>
        <taxon>Ecdysozoa</taxon>
        <taxon>Arthropoda</taxon>
        <taxon>Crustacea</taxon>
        <taxon>Branchiopoda</taxon>
        <taxon>Anostraca</taxon>
        <taxon>Artemiidae</taxon>
        <taxon>Artemia</taxon>
    </lineage>
</organism>
<gene>
    <name evidence="2" type="ORF">QYM36_015148</name>
</gene>
<protein>
    <submittedName>
        <fullName evidence="2">Uncharacterized protein</fullName>
    </submittedName>
</protein>
<comment type="caution">
    <text evidence="2">The sequence shown here is derived from an EMBL/GenBank/DDBJ whole genome shotgun (WGS) entry which is preliminary data.</text>
</comment>
<dbReference type="EMBL" id="JAVRJZ010000019">
    <property type="protein sequence ID" value="KAK2707360.1"/>
    <property type="molecule type" value="Genomic_DNA"/>
</dbReference>
<keyword evidence="3" id="KW-1185">Reference proteome</keyword>
<dbReference type="AlphaFoldDB" id="A0AA88HE22"/>
<accession>A0AA88HE22</accession>